<accession>A0ABW3I0V5</accession>
<dbReference type="Proteomes" id="UP001596997">
    <property type="component" value="Unassembled WGS sequence"/>
</dbReference>
<evidence type="ECO:0000313" key="2">
    <source>
        <dbReference type="Proteomes" id="UP001596997"/>
    </source>
</evidence>
<protein>
    <submittedName>
        <fullName evidence="1">Uncharacterized protein</fullName>
    </submittedName>
</protein>
<comment type="caution">
    <text evidence="1">The sequence shown here is derived from an EMBL/GenBank/DDBJ whole genome shotgun (WGS) entry which is preliminary data.</text>
</comment>
<sequence length="251" mass="28608">MNHELKSEIQALAKQVLEMNGVAPLGELQMVAKDLYDKVTILKYITENPSVSNQEVPSLHEVVKPVVDQLIEEENLIDEIEDDNLEDQQMLSTLDENLFVSNEPMDESLIESATEKIKDIVAQMPPEAEQIEEFIQEVVAPTIVAKNDIEEITPLQEDIAVVTTNKQQQSLNDRLKKSITIGLNDRIAFVKHLFNGSTEDFNRVISQLNTLSSELEALEFLNNMVKPEYNGWIGKEDYEQRFLSFIEGRYV</sequence>
<dbReference type="EMBL" id="JBHTJM010000005">
    <property type="protein sequence ID" value="MFD0963262.1"/>
    <property type="molecule type" value="Genomic_DNA"/>
</dbReference>
<proteinExistence type="predicted"/>
<organism evidence="1 2">
    <name type="scientific">Pseudofulvibacter geojedonensis</name>
    <dbReference type="NCBI Taxonomy" id="1123758"/>
    <lineage>
        <taxon>Bacteria</taxon>
        <taxon>Pseudomonadati</taxon>
        <taxon>Bacteroidota</taxon>
        <taxon>Flavobacteriia</taxon>
        <taxon>Flavobacteriales</taxon>
        <taxon>Flavobacteriaceae</taxon>
        <taxon>Pseudofulvibacter</taxon>
    </lineage>
</organism>
<keyword evidence="2" id="KW-1185">Reference proteome</keyword>
<reference evidence="2" key="1">
    <citation type="journal article" date="2019" name="Int. J. Syst. Evol. Microbiol.">
        <title>The Global Catalogue of Microorganisms (GCM) 10K type strain sequencing project: providing services to taxonomists for standard genome sequencing and annotation.</title>
        <authorList>
            <consortium name="The Broad Institute Genomics Platform"/>
            <consortium name="The Broad Institute Genome Sequencing Center for Infectious Disease"/>
            <person name="Wu L."/>
            <person name="Ma J."/>
        </authorList>
    </citation>
    <scope>NUCLEOTIDE SEQUENCE [LARGE SCALE GENOMIC DNA]</scope>
    <source>
        <strain evidence="2">CCUG 62114</strain>
    </source>
</reference>
<dbReference type="RefSeq" id="WP_377713790.1">
    <property type="nucleotide sequence ID" value="NZ_JBHTJM010000005.1"/>
</dbReference>
<evidence type="ECO:0000313" key="1">
    <source>
        <dbReference type="EMBL" id="MFD0963262.1"/>
    </source>
</evidence>
<name>A0ABW3I0V5_9FLAO</name>
<gene>
    <name evidence="1" type="ORF">ACFQ1O_04480</name>
</gene>